<reference evidence="8 9" key="1">
    <citation type="submission" date="2017-04" db="EMBL/GenBank/DDBJ databases">
        <authorList>
            <person name="Afonso C.L."/>
            <person name="Miller P.J."/>
            <person name="Scott M.A."/>
            <person name="Spackman E."/>
            <person name="Goraichik I."/>
            <person name="Dimitrov K.M."/>
            <person name="Suarez D.L."/>
            <person name="Swayne D.E."/>
        </authorList>
    </citation>
    <scope>NUCLEOTIDE SEQUENCE [LARGE SCALE GENOMIC DNA]</scope>
    <source>
        <strain evidence="8 9">B5P</strain>
    </source>
</reference>
<dbReference type="InterPro" id="IPR011206">
    <property type="entry name" value="Citrate_lyase_beta/mcl1/mcl2"/>
</dbReference>
<feature type="binding site" evidence="6">
    <location>
        <position position="166"/>
    </location>
    <ligand>
        <name>Mg(2+)</name>
        <dbReference type="ChEBI" id="CHEBI:18420"/>
    </ligand>
</feature>
<gene>
    <name evidence="8" type="ORF">SAMN02982922_5544</name>
</gene>
<feature type="binding site" evidence="5">
    <location>
        <position position="74"/>
    </location>
    <ligand>
        <name>substrate</name>
    </ligand>
</feature>
<dbReference type="InterPro" id="IPR040442">
    <property type="entry name" value="Pyrv_kinase-like_dom_sf"/>
</dbReference>
<dbReference type="Gene3D" id="3.20.20.60">
    <property type="entry name" value="Phosphoenolpyruvate-binding domains"/>
    <property type="match status" value="1"/>
</dbReference>
<keyword evidence="4 6" id="KW-0460">Magnesium</keyword>
<evidence type="ECO:0000256" key="2">
    <source>
        <dbReference type="ARBA" id="ARBA00005568"/>
    </source>
</evidence>
<dbReference type="SUPFAM" id="SSF51621">
    <property type="entry name" value="Phosphoenolpyruvate/pyruvate domain"/>
    <property type="match status" value="1"/>
</dbReference>
<dbReference type="AlphaFoldDB" id="A0A1X7PW79"/>
<dbReference type="InterPro" id="IPR005000">
    <property type="entry name" value="Aldolase/citrate-lyase_domain"/>
</dbReference>
<proteinExistence type="inferred from homology"/>
<dbReference type="Pfam" id="PF03328">
    <property type="entry name" value="HpcH_HpaI"/>
    <property type="match status" value="1"/>
</dbReference>
<feature type="binding site" evidence="6">
    <location>
        <position position="139"/>
    </location>
    <ligand>
        <name>Mg(2+)</name>
        <dbReference type="ChEBI" id="CHEBI:18420"/>
    </ligand>
</feature>
<organism evidence="8 9">
    <name type="scientific">Mesorhizobium australicum</name>
    <dbReference type="NCBI Taxonomy" id="536018"/>
    <lineage>
        <taxon>Bacteria</taxon>
        <taxon>Pseudomonadati</taxon>
        <taxon>Pseudomonadota</taxon>
        <taxon>Alphaproteobacteria</taxon>
        <taxon>Hyphomicrobiales</taxon>
        <taxon>Phyllobacteriaceae</taxon>
        <taxon>Mesorhizobium</taxon>
    </lineage>
</organism>
<keyword evidence="9" id="KW-1185">Reference proteome</keyword>
<dbReference type="EMBL" id="FXBL01000004">
    <property type="protein sequence ID" value="SMH56465.1"/>
    <property type="molecule type" value="Genomic_DNA"/>
</dbReference>
<dbReference type="GO" id="GO:0000287">
    <property type="term" value="F:magnesium ion binding"/>
    <property type="evidence" value="ECO:0007669"/>
    <property type="project" value="TreeGrafter"/>
</dbReference>
<dbReference type="InterPro" id="IPR015813">
    <property type="entry name" value="Pyrv/PenolPyrv_kinase-like_dom"/>
</dbReference>
<dbReference type="PIRSF" id="PIRSF015582">
    <property type="entry name" value="Cit_lyase_B"/>
    <property type="match status" value="1"/>
</dbReference>
<comment type="similarity">
    <text evidence="2">Belongs to the HpcH/HpaI aldolase family.</text>
</comment>
<feature type="binding site" evidence="5">
    <location>
        <position position="139"/>
    </location>
    <ligand>
        <name>substrate</name>
    </ligand>
</feature>
<accession>A0A1X7PW79</accession>
<evidence type="ECO:0000313" key="9">
    <source>
        <dbReference type="Proteomes" id="UP000193083"/>
    </source>
</evidence>
<sequence>MITKYPHPPRLRRCQLSVPGSSEKMMNKAASMDVDYVFLDLEDAVAPDKKKEARGKIVEALNTLDFGRTTRCVRINDPASHFCYGDLIEVVSGAGRNLDMIIVPKVLDADDVLFVDKLLSQIEKDLGLERKIGIECLIEEVEAMMNVERIAASTPRLEGLIFGMGDYSASQGVPITSIGGESGYPGDIWHYQRTRMTIACRAHGIDAVDGPFGDFSNPEAYRREATRAATLGMVGKWAIHPSQVAVAQEVFSPTQAQVDEAREMYAAFEKALSEGLGAVQFKGQMIDIASVRHIRNIVQRADAIGM</sequence>
<dbReference type="PANTHER" id="PTHR32308:SF10">
    <property type="entry name" value="CITRATE LYASE SUBUNIT BETA"/>
    <property type="match status" value="1"/>
</dbReference>
<evidence type="ECO:0000313" key="8">
    <source>
        <dbReference type="EMBL" id="SMH56465.1"/>
    </source>
</evidence>
<evidence type="ECO:0000256" key="4">
    <source>
        <dbReference type="ARBA" id="ARBA00022842"/>
    </source>
</evidence>
<name>A0A1X7PW79_9HYPH</name>
<dbReference type="PANTHER" id="PTHR32308">
    <property type="entry name" value="LYASE BETA SUBUNIT, PUTATIVE (AFU_ORTHOLOGUE AFUA_4G13030)-RELATED"/>
    <property type="match status" value="1"/>
</dbReference>
<keyword evidence="8" id="KW-0456">Lyase</keyword>
<evidence type="ECO:0000256" key="1">
    <source>
        <dbReference type="ARBA" id="ARBA00001946"/>
    </source>
</evidence>
<evidence type="ECO:0000259" key="7">
    <source>
        <dbReference type="Pfam" id="PF03328"/>
    </source>
</evidence>
<dbReference type="Proteomes" id="UP000193083">
    <property type="component" value="Unassembled WGS sequence"/>
</dbReference>
<comment type="cofactor">
    <cofactor evidence="1">
        <name>Mg(2+)</name>
        <dbReference type="ChEBI" id="CHEBI:18420"/>
    </cofactor>
</comment>
<feature type="domain" description="HpcH/HpaI aldolase/citrate lyase" evidence="7">
    <location>
        <begin position="16"/>
        <end position="241"/>
    </location>
</feature>
<evidence type="ECO:0000256" key="6">
    <source>
        <dbReference type="PIRSR" id="PIRSR015582-2"/>
    </source>
</evidence>
<dbReference type="GO" id="GO:0016829">
    <property type="term" value="F:lyase activity"/>
    <property type="evidence" value="ECO:0007669"/>
    <property type="project" value="UniProtKB-KW"/>
</dbReference>
<evidence type="ECO:0000256" key="3">
    <source>
        <dbReference type="ARBA" id="ARBA00022723"/>
    </source>
</evidence>
<evidence type="ECO:0000256" key="5">
    <source>
        <dbReference type="PIRSR" id="PIRSR015582-1"/>
    </source>
</evidence>
<keyword evidence="3 6" id="KW-0479">Metal-binding</keyword>
<dbReference type="RefSeq" id="WP_085467120.1">
    <property type="nucleotide sequence ID" value="NZ_FXBL01000004.1"/>
</dbReference>
<protein>
    <submittedName>
        <fullName evidence="8">Citrate lyase subunit beta / citryl-CoA lyase</fullName>
    </submittedName>
</protein>
<dbReference type="OrthoDB" id="9800547at2"/>
<dbReference type="GO" id="GO:0006107">
    <property type="term" value="P:oxaloacetate metabolic process"/>
    <property type="evidence" value="ECO:0007669"/>
    <property type="project" value="TreeGrafter"/>
</dbReference>